<dbReference type="InterPro" id="IPR036322">
    <property type="entry name" value="WD40_repeat_dom_sf"/>
</dbReference>
<dbReference type="PROSITE" id="PS50294">
    <property type="entry name" value="WD_REPEATS_REGION"/>
    <property type="match status" value="1"/>
</dbReference>
<evidence type="ECO:0000256" key="2">
    <source>
        <dbReference type="SAM" id="MobiDB-lite"/>
    </source>
</evidence>
<feature type="compositionally biased region" description="Polar residues" evidence="2">
    <location>
        <begin position="756"/>
        <end position="771"/>
    </location>
</feature>
<dbReference type="InParanoid" id="A0A078A870"/>
<protein>
    <submittedName>
        <fullName evidence="3">Wd repeat-containing protein 87</fullName>
    </submittedName>
</protein>
<accession>A0A078A870</accession>
<dbReference type="AlphaFoldDB" id="A0A078A870"/>
<dbReference type="InterPro" id="IPR015943">
    <property type="entry name" value="WD40/YVTN_repeat-like_dom_sf"/>
</dbReference>
<dbReference type="OrthoDB" id="6262491at2759"/>
<reference evidence="3 4" key="1">
    <citation type="submission" date="2014-06" db="EMBL/GenBank/DDBJ databases">
        <authorList>
            <person name="Swart Estienne"/>
        </authorList>
    </citation>
    <scope>NUCLEOTIDE SEQUENCE [LARGE SCALE GENOMIC DNA]</scope>
    <source>
        <strain evidence="3 4">130c</strain>
    </source>
</reference>
<keyword evidence="4" id="KW-1185">Reference proteome</keyword>
<dbReference type="SUPFAM" id="SSF50978">
    <property type="entry name" value="WD40 repeat-like"/>
    <property type="match status" value="2"/>
</dbReference>
<evidence type="ECO:0000313" key="4">
    <source>
        <dbReference type="Proteomes" id="UP000039865"/>
    </source>
</evidence>
<dbReference type="PANTHER" id="PTHR45532">
    <property type="entry name" value="WD REPEAT-CONTAINING PROTEIN 97"/>
    <property type="match status" value="1"/>
</dbReference>
<dbReference type="PROSITE" id="PS50082">
    <property type="entry name" value="WD_REPEATS_2"/>
    <property type="match status" value="1"/>
</dbReference>
<evidence type="ECO:0000256" key="1">
    <source>
        <dbReference type="PROSITE-ProRule" id="PRU00221"/>
    </source>
</evidence>
<name>A0A078A870_STYLE</name>
<dbReference type="Proteomes" id="UP000039865">
    <property type="component" value="Unassembled WGS sequence"/>
</dbReference>
<organism evidence="3 4">
    <name type="scientific">Stylonychia lemnae</name>
    <name type="common">Ciliate</name>
    <dbReference type="NCBI Taxonomy" id="5949"/>
    <lineage>
        <taxon>Eukaryota</taxon>
        <taxon>Sar</taxon>
        <taxon>Alveolata</taxon>
        <taxon>Ciliophora</taxon>
        <taxon>Intramacronucleata</taxon>
        <taxon>Spirotrichea</taxon>
        <taxon>Stichotrichia</taxon>
        <taxon>Sporadotrichida</taxon>
        <taxon>Oxytrichidae</taxon>
        <taxon>Stylonychinae</taxon>
        <taxon>Stylonychia</taxon>
    </lineage>
</organism>
<dbReference type="EMBL" id="CCKQ01007109">
    <property type="protein sequence ID" value="CDW78455.1"/>
    <property type="molecule type" value="Genomic_DNA"/>
</dbReference>
<feature type="repeat" description="WD" evidence="1">
    <location>
        <begin position="290"/>
        <end position="322"/>
    </location>
</feature>
<feature type="region of interest" description="Disordered" evidence="2">
    <location>
        <begin position="753"/>
        <end position="837"/>
    </location>
</feature>
<sequence>MRNLLRQSFIPLMVNNLIRPEEQLFHKRLPKKLEFGHTLVAQYKKHIGGMVKSIFWNPNTKAYVSYNEKNLHVWKPETEEQIFYVNFFDETKSHQISCIVYSSKYHVRNLKPKFLQLYLAISNDFKLHIFNEHLHHIKALPLKIRLINFAYFYEKESKLITAGIDGCFMFEFKMECKYEPKQAVLLDPEGNTMEFKLGPKIKLEKMPLWVKGLKVDEVEGIIFTWSQLKTCFNDISTGKLQFKFKSLTTYEDYITDLILSDEFRYFITSTYFGHIFVWKLTIHRKLIHSYGGHTKTVTSLSNHPTQPTLFISASNDNTIRIWCLDKFSELYCFELQAGINNIKMMNERIFACFYNDAIKIGELHHLALSFTNQGSAISKIGKCFNEEQDIKTNDPFAVFTLFKDNSALIQNPNTGKTLSTIYPPPTAKEVMFISYCMTLKRMFILLTSGTLCIYKIDRDTAILEKLQYPNQLKDSEGKSVTQQITSMTFASSVPPKYDCEIFNEVNVNNKMQEEEKSSMKNQYVDYTDKFLVFGLSKGTIVFISVDNLELIHARFSIHRQAVEQIYEIKPIGDIKICNNLIFVGFKTGDTEMFLWDEEHKEKEFYRLNCDKIDEHEDELQSLDFLPKFLGSEIQSQNKKYNTGLFVTGAKDGLVKVWNVKKELIREIKFPEPITSVCFLNSSADLLVGHVSKVSTVLAKDYKPFEIMETALPTEYEIEKFSMQRTVVTEKIFQKLKRQDDKIKKQYQELTKKSPLKISNNQFHQDVPNASSPFAGDEKNDKSQSPENSFSNKKKHPKFKDDTIISEIRAGDPNYENQSPRGKSTYRRDESDSDNDNMFDEDIYQKALEAAKIEQEKRAQKRMIAMQKRSLNDPIQQQQHGQMLKKKKTAITTIKRVEYQNFQNQQSYQTDNKVNQSSYQNYPYGGSPNGNGPNGEGKIGELTHKESIHEFLEKYKPGKVTALPPMMNHQVSQLTLLRQLQSKTNMTRRDITEGRIIQNILLHNDPREQQVHDDIYISTRGDKDLFGSQSFIYKTVHNPNKQPQTIQQQYQMNSVSIISSGQKNHTSSAKNKRSNTHSLPRINTQGRNAQIMAEATTKNSLLETKNHHMIQYQSIQLSNNSNNPGGALYGLAQSQNSYQNYLTTQDQKSIDQMSLNQLMVPTAPDTLPTGYTSRQQILKSNEKSSNLKKSLHLKK</sequence>
<feature type="compositionally biased region" description="Polar residues" evidence="2">
    <location>
        <begin position="1058"/>
        <end position="1068"/>
    </location>
</feature>
<gene>
    <name evidence="3" type="primary">Contig3841.g4110</name>
    <name evidence="3" type="ORF">STYLEM_7432</name>
</gene>
<dbReference type="Pfam" id="PF00400">
    <property type="entry name" value="WD40"/>
    <property type="match status" value="1"/>
</dbReference>
<dbReference type="Gene3D" id="2.130.10.10">
    <property type="entry name" value="YVTN repeat-like/Quinoprotein amine dehydrogenase"/>
    <property type="match status" value="2"/>
</dbReference>
<dbReference type="SMART" id="SM00320">
    <property type="entry name" value="WD40"/>
    <property type="match status" value="4"/>
</dbReference>
<evidence type="ECO:0000313" key="3">
    <source>
        <dbReference type="EMBL" id="CDW78455.1"/>
    </source>
</evidence>
<dbReference type="PANTHER" id="PTHR45532:SF3">
    <property type="match status" value="1"/>
</dbReference>
<dbReference type="InterPro" id="IPR001680">
    <property type="entry name" value="WD40_rpt"/>
</dbReference>
<keyword evidence="1" id="KW-0853">WD repeat</keyword>
<proteinExistence type="predicted"/>
<feature type="region of interest" description="Disordered" evidence="2">
    <location>
        <begin position="1058"/>
        <end position="1082"/>
    </location>
</feature>